<dbReference type="EMBL" id="GEDG01013016">
    <property type="protein sequence ID" value="JAP25699.1"/>
    <property type="molecule type" value="Transcribed_RNA"/>
</dbReference>
<dbReference type="PANTHER" id="PTHR10566">
    <property type="entry name" value="CHAPERONE-ACTIVITY OF BC1 COMPLEX CABC1 -RELATED"/>
    <property type="match status" value="1"/>
</dbReference>
<dbReference type="PANTHER" id="PTHR10566:SF119">
    <property type="entry name" value="OS04G0640500 PROTEIN"/>
    <property type="match status" value="1"/>
</dbReference>
<dbReference type="InterPro" id="IPR050154">
    <property type="entry name" value="UbiB_kinase"/>
</dbReference>
<evidence type="ECO:0000313" key="2">
    <source>
        <dbReference type="EMBL" id="JAP25699.1"/>
    </source>
</evidence>
<sequence length="219" mass="24793">MMGEFKQEYRDGFIEACLHLVNRDYSALAKDFVTLGLIPPTSDKAAVTEALTGVFRDAVAKGVRNVSFGDLLGDLGFTMYKFKFQIPSYFSLVIRSLAVLEGIAIGINPEYKVLGSTYPWIARKVLTDSSPKLKASLRALLYKDGQFRIDRLESLLSESLRAKTERTLIENQNGGTDSKVVIKQILSLHWMIRVPLSEKFYLKNFLRVWLHLVLQLSIQ</sequence>
<organism evidence="2">
    <name type="scientific">Solanum chacoense</name>
    <name type="common">Chaco potato</name>
    <dbReference type="NCBI Taxonomy" id="4108"/>
    <lineage>
        <taxon>Eukaryota</taxon>
        <taxon>Viridiplantae</taxon>
        <taxon>Streptophyta</taxon>
        <taxon>Embryophyta</taxon>
        <taxon>Tracheophyta</taxon>
        <taxon>Spermatophyta</taxon>
        <taxon>Magnoliopsida</taxon>
        <taxon>eudicotyledons</taxon>
        <taxon>Gunneridae</taxon>
        <taxon>Pentapetalae</taxon>
        <taxon>asterids</taxon>
        <taxon>lamiids</taxon>
        <taxon>Solanales</taxon>
        <taxon>Solanaceae</taxon>
        <taxon>Solanoideae</taxon>
        <taxon>Solaneae</taxon>
        <taxon>Solanum</taxon>
    </lineage>
</organism>
<name>A0A0V0HZT6_SOLCH</name>
<dbReference type="AlphaFoldDB" id="A0A0V0HZT6"/>
<reference evidence="2" key="1">
    <citation type="submission" date="2015-12" db="EMBL/GenBank/DDBJ databases">
        <title>Gene expression during late stages of embryo sac development: a critical building block for successful pollen-pistil interactions.</title>
        <authorList>
            <person name="Liu Y."/>
            <person name="Joly V."/>
            <person name="Sabar M."/>
            <person name="Matton D.P."/>
        </authorList>
    </citation>
    <scope>NUCLEOTIDE SEQUENCE</scope>
</reference>
<comment type="similarity">
    <text evidence="1">Belongs to the protein kinase superfamily. ADCK protein kinase family.</text>
</comment>
<accession>A0A0V0HZT6</accession>
<evidence type="ECO:0000256" key="1">
    <source>
        <dbReference type="ARBA" id="ARBA00009670"/>
    </source>
</evidence>
<protein>
    <submittedName>
        <fullName evidence="2">Putative ovule protein</fullName>
    </submittedName>
</protein>
<proteinExistence type="inferred from homology"/>